<dbReference type="Proteomes" id="UP001140094">
    <property type="component" value="Unassembled WGS sequence"/>
</dbReference>
<comment type="caution">
    <text evidence="1">The sequence shown here is derived from an EMBL/GenBank/DDBJ whole genome shotgun (WGS) entry which is preliminary data.</text>
</comment>
<dbReference type="OrthoDB" id="5597114at2759"/>
<gene>
    <name evidence="1" type="ORF">H4R20_007114</name>
</gene>
<proteinExistence type="predicted"/>
<dbReference type="EMBL" id="JANBUO010003700">
    <property type="protein sequence ID" value="KAJ2789806.1"/>
    <property type="molecule type" value="Genomic_DNA"/>
</dbReference>
<protein>
    <submittedName>
        <fullName evidence="1">Uncharacterized protein</fullName>
    </submittedName>
</protein>
<sequence>MAINHKPNDVSAFAPASISMTAPAPNPAAYRGPEADYHGMIGVQQHNAVRADISRGSAESTTVADPSSELLAELLTPLKTVLTRLLYGIEGRLDNASAENLAGMLRGPIGSLKQYLISIWPTTPLAPDSPPHAQPMATHST</sequence>
<reference evidence="1" key="1">
    <citation type="submission" date="2022-07" db="EMBL/GenBank/DDBJ databases">
        <title>Phylogenomic reconstructions and comparative analyses of Kickxellomycotina fungi.</title>
        <authorList>
            <person name="Reynolds N.K."/>
            <person name="Stajich J.E."/>
            <person name="Barry K."/>
            <person name="Grigoriev I.V."/>
            <person name="Crous P."/>
            <person name="Smith M.E."/>
        </authorList>
    </citation>
    <scope>NUCLEOTIDE SEQUENCE</scope>
    <source>
        <strain evidence="1">NRRL 1565</strain>
    </source>
</reference>
<evidence type="ECO:0000313" key="1">
    <source>
        <dbReference type="EMBL" id="KAJ2789806.1"/>
    </source>
</evidence>
<dbReference type="AlphaFoldDB" id="A0A9W8HN43"/>
<name>A0A9W8HN43_9FUNG</name>
<organism evidence="1 2">
    <name type="scientific">Coemansia guatemalensis</name>
    <dbReference type="NCBI Taxonomy" id="2761395"/>
    <lineage>
        <taxon>Eukaryota</taxon>
        <taxon>Fungi</taxon>
        <taxon>Fungi incertae sedis</taxon>
        <taxon>Zoopagomycota</taxon>
        <taxon>Kickxellomycotina</taxon>
        <taxon>Kickxellomycetes</taxon>
        <taxon>Kickxellales</taxon>
        <taxon>Kickxellaceae</taxon>
        <taxon>Coemansia</taxon>
    </lineage>
</organism>
<accession>A0A9W8HN43</accession>
<evidence type="ECO:0000313" key="2">
    <source>
        <dbReference type="Proteomes" id="UP001140094"/>
    </source>
</evidence>
<keyword evidence="2" id="KW-1185">Reference proteome</keyword>